<protein>
    <submittedName>
        <fullName evidence="4">Dimethylhistidine N-methyltransferase</fullName>
    </submittedName>
</protein>
<evidence type="ECO:0000313" key="4">
    <source>
        <dbReference type="EMBL" id="ONG43847.1"/>
    </source>
</evidence>
<dbReference type="RefSeq" id="WP_076960581.1">
    <property type="nucleotide sequence ID" value="NZ_MLCO01000460.1"/>
</dbReference>
<dbReference type="AlphaFoldDB" id="A0A1V2GW57"/>
<dbReference type="Pfam" id="PF10017">
    <property type="entry name" value="Methyltransf_33"/>
    <property type="match status" value="1"/>
</dbReference>
<gene>
    <name evidence="4" type="ORF">BKE38_28610</name>
</gene>
<sequence length="317" mass="33908">MHPKPDLARAATSAFDPVVAQTALDGLTAARKTLPPHLLYDPEGCRLFDAITTLPEYYVTRTELALLRRVGPEVAALIGPGASVIEYGAGSVTKAALLLQALESPAAYAPLDIAEVAVEGTVAAMRKRFPAIALHPIVGNFMEPIALPDVPQPLLGFFPGSTIGNLDRPAAIAFLTAVRQSLGQGARFLVGVDLPKDPAILVPAYDDAAGVTAAFNMNLLHRLNREAAAEFDLAGFRHEARWNAAHSRIEMHLCSRGAQSVSVAGQPIRFAAGETIHTESSYKHARGAFLDMARAAGWESEACWTDDAQLFSMHLLR</sequence>
<dbReference type="OrthoDB" id="5289726at2"/>
<feature type="domain" description="Histidine-specific methyltransferase SAM-dependent" evidence="3">
    <location>
        <begin position="20"/>
        <end position="317"/>
    </location>
</feature>
<dbReference type="InterPro" id="IPR019257">
    <property type="entry name" value="MeTrfase_dom"/>
</dbReference>
<keyword evidence="1 4" id="KW-0489">Methyltransferase</keyword>
<dbReference type="PANTHER" id="PTHR43397">
    <property type="entry name" value="ERGOTHIONEINE BIOSYNTHESIS PROTEIN 1"/>
    <property type="match status" value="1"/>
</dbReference>
<keyword evidence="5" id="KW-1185">Reference proteome</keyword>
<evidence type="ECO:0000259" key="3">
    <source>
        <dbReference type="Pfam" id="PF10017"/>
    </source>
</evidence>
<dbReference type="EMBL" id="MLCO01000460">
    <property type="protein sequence ID" value="ONG43847.1"/>
    <property type="molecule type" value="Genomic_DNA"/>
</dbReference>
<keyword evidence="2 4" id="KW-0808">Transferase</keyword>
<evidence type="ECO:0000313" key="5">
    <source>
        <dbReference type="Proteomes" id="UP000188879"/>
    </source>
</evidence>
<dbReference type="GO" id="GO:0032259">
    <property type="term" value="P:methylation"/>
    <property type="evidence" value="ECO:0007669"/>
    <property type="project" value="UniProtKB-KW"/>
</dbReference>
<evidence type="ECO:0000256" key="2">
    <source>
        <dbReference type="ARBA" id="ARBA00022679"/>
    </source>
</evidence>
<dbReference type="InterPro" id="IPR051128">
    <property type="entry name" value="EgtD_Methyltrsf_superfamily"/>
</dbReference>
<name>A0A1V2GW57_9PROT</name>
<dbReference type="PANTHER" id="PTHR43397:SF1">
    <property type="entry name" value="ERGOTHIONEINE BIOSYNTHESIS PROTEIN 1"/>
    <property type="match status" value="1"/>
</dbReference>
<comment type="caution">
    <text evidence="4">The sequence shown here is derived from an EMBL/GenBank/DDBJ whole genome shotgun (WGS) entry which is preliminary data.</text>
</comment>
<organism evidence="4 5">
    <name type="scientific">Teichococcus deserti</name>
    <dbReference type="NCBI Taxonomy" id="1817963"/>
    <lineage>
        <taxon>Bacteria</taxon>
        <taxon>Pseudomonadati</taxon>
        <taxon>Pseudomonadota</taxon>
        <taxon>Alphaproteobacteria</taxon>
        <taxon>Acetobacterales</taxon>
        <taxon>Roseomonadaceae</taxon>
        <taxon>Roseomonas</taxon>
    </lineage>
</organism>
<dbReference type="InterPro" id="IPR017804">
    <property type="entry name" value="MeTrfase_EgtD-like"/>
</dbReference>
<dbReference type="SUPFAM" id="SSF53335">
    <property type="entry name" value="S-adenosyl-L-methionine-dependent methyltransferases"/>
    <property type="match status" value="1"/>
</dbReference>
<reference evidence="4 5" key="1">
    <citation type="submission" date="2016-10" db="EMBL/GenBank/DDBJ databases">
        <title>Draft Genome sequence of Roseomonas sp. strain M3.</title>
        <authorList>
            <person name="Subhash Y."/>
            <person name="Lee S."/>
        </authorList>
    </citation>
    <scope>NUCLEOTIDE SEQUENCE [LARGE SCALE GENOMIC DNA]</scope>
    <source>
        <strain evidence="4 5">M3</strain>
    </source>
</reference>
<dbReference type="InterPro" id="IPR035094">
    <property type="entry name" value="EgtD"/>
</dbReference>
<evidence type="ECO:0000256" key="1">
    <source>
        <dbReference type="ARBA" id="ARBA00022603"/>
    </source>
</evidence>
<dbReference type="GO" id="GO:0008168">
    <property type="term" value="F:methyltransferase activity"/>
    <property type="evidence" value="ECO:0007669"/>
    <property type="project" value="UniProtKB-KW"/>
</dbReference>
<dbReference type="PIRSF" id="PIRSF018005">
    <property type="entry name" value="UCP018005"/>
    <property type="match status" value="1"/>
</dbReference>
<proteinExistence type="predicted"/>
<accession>A0A1V2GW57</accession>
<dbReference type="InterPro" id="IPR029063">
    <property type="entry name" value="SAM-dependent_MTases_sf"/>
</dbReference>
<dbReference type="Proteomes" id="UP000188879">
    <property type="component" value="Unassembled WGS sequence"/>
</dbReference>
<dbReference type="Gene3D" id="3.40.50.150">
    <property type="entry name" value="Vaccinia Virus protein VP39"/>
    <property type="match status" value="1"/>
</dbReference>
<dbReference type="NCBIfam" id="TIGR03438">
    <property type="entry name" value="egtD_ergothio"/>
    <property type="match status" value="1"/>
</dbReference>